<keyword evidence="2" id="KW-1185">Reference proteome</keyword>
<evidence type="ECO:0000313" key="1">
    <source>
        <dbReference type="EMBL" id="AOW08288.1"/>
    </source>
</evidence>
<proteinExistence type="predicted"/>
<accession>A0AAC9I421</accession>
<evidence type="ECO:0000313" key="2">
    <source>
        <dbReference type="Proteomes" id="UP000175968"/>
    </source>
</evidence>
<dbReference type="EMBL" id="CP017479">
    <property type="protein sequence ID" value="AOW08288.1"/>
    <property type="molecule type" value="Genomic_DNA"/>
</dbReference>
<gene>
    <name evidence="1" type="ORF">EM308_01500</name>
</gene>
<protein>
    <submittedName>
        <fullName evidence="1">Uncharacterized protein</fullName>
    </submittedName>
</protein>
<name>A0AAC9I421_9FLAO</name>
<dbReference type="KEGG" id="fgl:EM308_01500"/>
<sequence length="88" mass="10714">MPKKSHSKLAEYFKYRTNLKQAKSKSILYPPALYKNKCYFYTLNFFFNKTMNQNNFTYSIWDSKKFNKKLQNELNSYFSLTKNSFVFN</sequence>
<organism evidence="1 2">
    <name type="scientific">Flavobacterium gilvum</name>
    <dbReference type="NCBI Taxonomy" id="1492737"/>
    <lineage>
        <taxon>Bacteria</taxon>
        <taxon>Pseudomonadati</taxon>
        <taxon>Bacteroidota</taxon>
        <taxon>Flavobacteriia</taxon>
        <taxon>Flavobacteriales</taxon>
        <taxon>Flavobacteriaceae</taxon>
        <taxon>Flavobacterium</taxon>
    </lineage>
</organism>
<reference evidence="1 2" key="1">
    <citation type="submission" date="2016-10" db="EMBL/GenBank/DDBJ databases">
        <title>Flavobacterium gilvum sp. nov., isolated from stream water.</title>
        <authorList>
            <person name="Shin S.-K."/>
            <person name="Cho Y.-J."/>
            <person name="Yi H."/>
        </authorList>
    </citation>
    <scope>NUCLEOTIDE SEQUENCE [LARGE SCALE GENOMIC DNA]</scope>
    <source>
        <strain evidence="1 2">EM1308</strain>
    </source>
</reference>
<dbReference type="AlphaFoldDB" id="A0AAC9I421"/>
<dbReference type="Proteomes" id="UP000175968">
    <property type="component" value="Chromosome"/>
</dbReference>